<evidence type="ECO:0000256" key="2">
    <source>
        <dbReference type="SAM" id="Coils"/>
    </source>
</evidence>
<gene>
    <name evidence="3" type="ORF">A3H70_03055</name>
</gene>
<keyword evidence="2" id="KW-0175">Coiled coil</keyword>
<protein>
    <submittedName>
        <fullName evidence="3">Uncharacterized protein</fullName>
    </submittedName>
</protein>
<dbReference type="PANTHER" id="PTHR33823:SF4">
    <property type="entry name" value="GENERAL STRESS PROTEIN 16O"/>
    <property type="match status" value="1"/>
</dbReference>
<sequence>MAKDVFDKQFIASQKARLEAEKARLEAELARNGKKVGSGAGDYAPAYQDYGTDEESNAAEYAQFETNIAIEQGQEQELGRVLRALERIEKGSYGLDVSTGKPINRKRLEVFPAAEADI</sequence>
<comment type="caution">
    <text evidence="1">Lacks conserved residue(s) required for the propagation of feature annotation.</text>
</comment>
<accession>A0A1G2BQ87</accession>
<evidence type="ECO:0000256" key="1">
    <source>
        <dbReference type="PROSITE-ProRule" id="PRU00510"/>
    </source>
</evidence>
<feature type="coiled-coil region" evidence="2">
    <location>
        <begin position="8"/>
        <end position="35"/>
    </location>
</feature>
<dbReference type="InterPro" id="IPR037187">
    <property type="entry name" value="DnaK_N"/>
</dbReference>
<comment type="caution">
    <text evidence="3">The sequence shown here is derived from an EMBL/GenBank/DDBJ whole genome shotgun (WGS) entry which is preliminary data.</text>
</comment>
<dbReference type="PANTHER" id="PTHR33823">
    <property type="entry name" value="RNA POLYMERASE-BINDING TRANSCRIPTION FACTOR DKSA-RELATED"/>
    <property type="match status" value="1"/>
</dbReference>
<dbReference type="AlphaFoldDB" id="A0A1G2BQ87"/>
<dbReference type="EMBL" id="MHKO01000049">
    <property type="protein sequence ID" value="OGY91292.1"/>
    <property type="molecule type" value="Genomic_DNA"/>
</dbReference>
<proteinExistence type="predicted"/>
<dbReference type="Proteomes" id="UP000178109">
    <property type="component" value="Unassembled WGS sequence"/>
</dbReference>
<organism evidence="3 4">
    <name type="scientific">Candidatus Komeilibacteria bacterium RIFCSPLOWO2_02_FULL_48_11</name>
    <dbReference type="NCBI Taxonomy" id="1798553"/>
    <lineage>
        <taxon>Bacteria</taxon>
        <taxon>Candidatus Komeiliibacteriota</taxon>
    </lineage>
</organism>
<reference evidence="3 4" key="1">
    <citation type="journal article" date="2016" name="Nat. Commun.">
        <title>Thousands of microbial genomes shed light on interconnected biogeochemical processes in an aquifer system.</title>
        <authorList>
            <person name="Anantharaman K."/>
            <person name="Brown C.T."/>
            <person name="Hug L.A."/>
            <person name="Sharon I."/>
            <person name="Castelle C.J."/>
            <person name="Probst A.J."/>
            <person name="Thomas B.C."/>
            <person name="Singh A."/>
            <person name="Wilkins M.J."/>
            <person name="Karaoz U."/>
            <person name="Brodie E.L."/>
            <person name="Williams K.H."/>
            <person name="Hubbard S.S."/>
            <person name="Banfield J.F."/>
        </authorList>
    </citation>
    <scope>NUCLEOTIDE SEQUENCE [LARGE SCALE GENOMIC DNA]</scope>
</reference>
<name>A0A1G2BQ87_9BACT</name>
<evidence type="ECO:0000313" key="4">
    <source>
        <dbReference type="Proteomes" id="UP000178109"/>
    </source>
</evidence>
<evidence type="ECO:0000313" key="3">
    <source>
        <dbReference type="EMBL" id="OGY91292.1"/>
    </source>
</evidence>
<dbReference type="Gene3D" id="1.20.120.910">
    <property type="entry name" value="DksA, coiled-coil domain"/>
    <property type="match status" value="1"/>
</dbReference>
<dbReference type="SUPFAM" id="SSF109635">
    <property type="entry name" value="DnaK suppressor protein DksA, alpha-hairpin domain"/>
    <property type="match status" value="1"/>
</dbReference>
<dbReference type="PROSITE" id="PS51128">
    <property type="entry name" value="ZF_DKSA_2"/>
    <property type="match status" value="1"/>
</dbReference>
<dbReference type="STRING" id="1798553.A3H70_03055"/>